<dbReference type="NCBIfam" id="NF007266">
    <property type="entry name" value="PRK09722.1"/>
    <property type="match status" value="1"/>
</dbReference>
<dbReference type="Gene3D" id="3.20.20.70">
    <property type="entry name" value="Aldolase class I"/>
    <property type="match status" value="1"/>
</dbReference>
<protein>
    <submittedName>
        <fullName evidence="5">D-allulose 6-phosphate 3-epimerase</fullName>
    </submittedName>
</protein>
<keyword evidence="1" id="KW-0479">Metal-binding</keyword>
<dbReference type="RefSeq" id="WP_369341477.1">
    <property type="nucleotide sequence ID" value="NZ_CP129675.1"/>
</dbReference>
<dbReference type="KEGG" id="bfk:QN062_09040"/>
<gene>
    <name evidence="5" type="primary">alsE</name>
    <name evidence="5" type="ORF">QN062_09040</name>
    <name evidence="4" type="ORF">QN216_03235</name>
    <name evidence="3" type="ORF">QN217_07210</name>
</gene>
<proteinExistence type="predicted"/>
<dbReference type="EMBL" id="CP129682">
    <property type="protein sequence ID" value="XDS49291.1"/>
    <property type="molecule type" value="Genomic_DNA"/>
</dbReference>
<dbReference type="InterPro" id="IPR013785">
    <property type="entry name" value="Aldolase_TIM"/>
</dbReference>
<organism evidence="5">
    <name type="scientific">Bifidobacterium fermentum</name>
    <dbReference type="NCBI Taxonomy" id="3059035"/>
    <lineage>
        <taxon>Bacteria</taxon>
        <taxon>Bacillati</taxon>
        <taxon>Actinomycetota</taxon>
        <taxon>Actinomycetes</taxon>
        <taxon>Bifidobacteriales</taxon>
        <taxon>Bifidobacteriaceae</taxon>
        <taxon>Bifidobacterium</taxon>
    </lineage>
</organism>
<dbReference type="PANTHER" id="PTHR11749">
    <property type="entry name" value="RIBULOSE-5-PHOSPHATE-3-EPIMERASE"/>
    <property type="match status" value="1"/>
</dbReference>
<keyword evidence="2" id="KW-0413">Isomerase</keyword>
<evidence type="ECO:0000256" key="2">
    <source>
        <dbReference type="ARBA" id="ARBA00023235"/>
    </source>
</evidence>
<reference evidence="5" key="1">
    <citation type="submission" date="2023-07" db="EMBL/GenBank/DDBJ databases">
        <title>Bifidobacterium aquikefiriaerophilum sp. nov. and Bifidobacterium eccum sp. nov., isolated from water kefir.</title>
        <authorList>
            <person name="Breselge S."/>
            <person name="Bellassi P."/>
            <person name="Barcenilla C."/>
            <person name="Alvarez-Ordonez A."/>
            <person name="Morelli L."/>
            <person name="Cotter P.D."/>
        </authorList>
    </citation>
    <scope>NUCLEOTIDE SEQUENCE</scope>
    <source>
        <strain evidence="5">WK012_4_13</strain>
        <strain evidence="4">WK013_4_14</strain>
        <strain evidence="3">WK048_4_13</strain>
    </source>
</reference>
<dbReference type="AlphaFoldDB" id="A0AB39UMV6"/>
<dbReference type="SUPFAM" id="SSF51366">
    <property type="entry name" value="Ribulose-phoshate binding barrel"/>
    <property type="match status" value="1"/>
</dbReference>
<evidence type="ECO:0000313" key="4">
    <source>
        <dbReference type="EMBL" id="XDS49291.1"/>
    </source>
</evidence>
<dbReference type="NCBIfam" id="NF004076">
    <property type="entry name" value="PRK05581.1-4"/>
    <property type="match status" value="1"/>
</dbReference>
<dbReference type="EMBL" id="CP129675">
    <property type="protein sequence ID" value="XDS45927.1"/>
    <property type="molecule type" value="Genomic_DNA"/>
</dbReference>
<evidence type="ECO:0000313" key="3">
    <source>
        <dbReference type="EMBL" id="XDS45927.1"/>
    </source>
</evidence>
<dbReference type="GO" id="GO:0005975">
    <property type="term" value="P:carbohydrate metabolic process"/>
    <property type="evidence" value="ECO:0007669"/>
    <property type="project" value="InterPro"/>
</dbReference>
<dbReference type="InterPro" id="IPR000056">
    <property type="entry name" value="Ribul_P_3_epim-like"/>
</dbReference>
<name>A0AB39UMV6_9BIFI</name>
<accession>A0AB39UMV6</accession>
<dbReference type="CDD" id="cd00429">
    <property type="entry name" value="RPE"/>
    <property type="match status" value="1"/>
</dbReference>
<evidence type="ECO:0000313" key="5">
    <source>
        <dbReference type="EMBL" id="XDS50513.1"/>
    </source>
</evidence>
<dbReference type="Pfam" id="PF00834">
    <property type="entry name" value="Ribul_P_3_epim"/>
    <property type="match status" value="1"/>
</dbReference>
<dbReference type="InterPro" id="IPR011060">
    <property type="entry name" value="RibuloseP-bd_barrel"/>
</dbReference>
<dbReference type="GO" id="GO:0016857">
    <property type="term" value="F:racemase and epimerase activity, acting on carbohydrates and derivatives"/>
    <property type="evidence" value="ECO:0007669"/>
    <property type="project" value="InterPro"/>
</dbReference>
<sequence>MNNEQHRTIQLSPSLMTMDLDKFTEQITFLNSKVNSYHVDIMDGHFVPNITLSPWFIEQVRKVSSLPLSAHMMVTDAPFWVKQLIAVKCDYICFPSEVANGVAFSMIDDIHAAGLKAGVVLNPETQVDIIKPYLDILDKVTIMTIDPGFAGQRFLESTLSKIVELRQIRDEMGLSYHIEMDGSTNLKHWKMIADAKPDVYVIGRSGLFGLTDNIEDSWSQMVDEYERSTGYRFDNGVFRSDD</sequence>
<evidence type="ECO:0000256" key="1">
    <source>
        <dbReference type="ARBA" id="ARBA00022723"/>
    </source>
</evidence>
<dbReference type="EMBL" id="CP129683">
    <property type="protein sequence ID" value="XDS50513.1"/>
    <property type="molecule type" value="Genomic_DNA"/>
</dbReference>
<dbReference type="GO" id="GO:0046872">
    <property type="term" value="F:metal ion binding"/>
    <property type="evidence" value="ECO:0007669"/>
    <property type="project" value="UniProtKB-KW"/>
</dbReference>